<sequence>MKLDESTTSSTTTTATTISNNSYTIGNHHSDIDNFLNDNTNKLQGVNSHA</sequence>
<comment type="caution">
    <text evidence="2">The sequence shown here is derived from an EMBL/GenBank/DDBJ whole genome shotgun (WGS) entry which is preliminary data.</text>
</comment>
<organism evidence="2 3">
    <name type="scientific">Wuchereria bancrofti</name>
    <dbReference type="NCBI Taxonomy" id="6293"/>
    <lineage>
        <taxon>Eukaryota</taxon>
        <taxon>Metazoa</taxon>
        <taxon>Ecdysozoa</taxon>
        <taxon>Nematoda</taxon>
        <taxon>Chromadorea</taxon>
        <taxon>Rhabditida</taxon>
        <taxon>Spirurina</taxon>
        <taxon>Spiruromorpha</taxon>
        <taxon>Filarioidea</taxon>
        <taxon>Onchocercidae</taxon>
        <taxon>Wuchereria</taxon>
    </lineage>
</organism>
<name>J9DRG6_WUCBA</name>
<evidence type="ECO:0000313" key="2">
    <source>
        <dbReference type="EMBL" id="EJW72238.1"/>
    </source>
</evidence>
<gene>
    <name evidence="2" type="ORF">WUBG_16857</name>
</gene>
<feature type="region of interest" description="Disordered" evidence="1">
    <location>
        <begin position="1"/>
        <end position="50"/>
    </location>
</feature>
<dbReference type="AlphaFoldDB" id="J9DRG6"/>
<protein>
    <submittedName>
        <fullName evidence="2">Uncharacterized protein</fullName>
    </submittedName>
</protein>
<reference evidence="3" key="1">
    <citation type="submission" date="2012-08" db="EMBL/GenBank/DDBJ databases">
        <title>The Genome Sequence of Wuchereria bancrofti.</title>
        <authorList>
            <person name="Nutman T.B."/>
            <person name="Fink D.L."/>
            <person name="Russ C."/>
            <person name="Young S."/>
            <person name="Zeng Q."/>
            <person name="Koehrsen M."/>
            <person name="Alvarado L."/>
            <person name="Berlin A."/>
            <person name="Chapman S.B."/>
            <person name="Chen Z."/>
            <person name="Freedman E."/>
            <person name="Gellesch M."/>
            <person name="Goldberg J."/>
            <person name="Griggs A."/>
            <person name="Gujja S."/>
            <person name="Heilman E.R."/>
            <person name="Heiman D."/>
            <person name="Hepburn T."/>
            <person name="Howarth C."/>
            <person name="Jen D."/>
            <person name="Larson L."/>
            <person name="Lewis B."/>
            <person name="Mehta T."/>
            <person name="Park D."/>
            <person name="Pearson M."/>
            <person name="Roberts A."/>
            <person name="Saif S."/>
            <person name="Shea T."/>
            <person name="Shenoy N."/>
            <person name="Sisk P."/>
            <person name="Stolte C."/>
            <person name="Sykes S."/>
            <person name="Walk T."/>
            <person name="White J."/>
            <person name="Yandava C."/>
            <person name="Haas B."/>
            <person name="Henn M.R."/>
            <person name="Nusbaum C."/>
            <person name="Birren B."/>
        </authorList>
    </citation>
    <scope>NUCLEOTIDE SEQUENCE [LARGE SCALE GENOMIC DNA]</scope>
    <source>
        <strain evidence="3">NA</strain>
    </source>
</reference>
<dbReference type="EMBL" id="ADBV01016608">
    <property type="protein sequence ID" value="EJW72238.1"/>
    <property type="molecule type" value="Genomic_DNA"/>
</dbReference>
<evidence type="ECO:0000256" key="1">
    <source>
        <dbReference type="SAM" id="MobiDB-lite"/>
    </source>
</evidence>
<accession>J9DRG6</accession>
<feature type="non-terminal residue" evidence="2">
    <location>
        <position position="50"/>
    </location>
</feature>
<feature type="compositionally biased region" description="Polar residues" evidence="1">
    <location>
        <begin position="36"/>
        <end position="50"/>
    </location>
</feature>
<proteinExistence type="predicted"/>
<feature type="compositionally biased region" description="Low complexity" evidence="1">
    <location>
        <begin position="1"/>
        <end position="25"/>
    </location>
</feature>
<dbReference type="Proteomes" id="UP000004810">
    <property type="component" value="Unassembled WGS sequence"/>
</dbReference>
<evidence type="ECO:0000313" key="3">
    <source>
        <dbReference type="Proteomes" id="UP000004810"/>
    </source>
</evidence>